<accession>A0A368C7J0</accession>
<evidence type="ECO:0000313" key="2">
    <source>
        <dbReference type="Proteomes" id="UP000252915"/>
    </source>
</evidence>
<protein>
    <submittedName>
        <fullName evidence="1">Uncharacterized protein</fullName>
    </submittedName>
</protein>
<proteinExistence type="predicted"/>
<dbReference type="AlphaFoldDB" id="A0A368C7J0"/>
<sequence>MLLNNCATSINNNLEQSISNNYSSFDQALSVNKLFYAENKDKNELKVDRELILEALKYEFSDTKELNTLITLSQSDNLRPYGKKVIQDLIKNNNLLLKENYASLNFNVDEGYKDLFLQAAMNLKHLKINLVFNNNQNAFIVNSDPLNENLPGFCESFQTDQLNSIEKAIFANNDIEETETLVIFENTFRNKQSEIKKLHRNIRTILYTDQQYEIFASDNLGITENLVRHKKIDALLPKININNTPRIRNDVKNIYFLLSYENAKGLVPAFRYNYSLDLNSYASINLIENINDVNKIVDFESLIMPVPNQFRDNIFINQFSDQSNIKNRLIYDNLHDLILILALKDKGIKNAIVNGRSGILFLNQDQCILRELPLKRINADGRFMLP</sequence>
<gene>
    <name evidence="1" type="ORF">DBW92_00545</name>
</gene>
<comment type="caution">
    <text evidence="1">The sequence shown here is derived from an EMBL/GenBank/DDBJ whole genome shotgun (WGS) entry which is preliminary data.</text>
</comment>
<evidence type="ECO:0000313" key="1">
    <source>
        <dbReference type="EMBL" id="RCL45461.1"/>
    </source>
</evidence>
<name>A0A368C7J0_9GAMM</name>
<dbReference type="EMBL" id="QOPI01000002">
    <property type="protein sequence ID" value="RCL45461.1"/>
    <property type="molecule type" value="Genomic_DNA"/>
</dbReference>
<organism evidence="1 2">
    <name type="scientific">SAR86 cluster bacterium</name>
    <dbReference type="NCBI Taxonomy" id="2030880"/>
    <lineage>
        <taxon>Bacteria</taxon>
        <taxon>Pseudomonadati</taxon>
        <taxon>Pseudomonadota</taxon>
        <taxon>Gammaproteobacteria</taxon>
        <taxon>SAR86 cluster</taxon>
    </lineage>
</organism>
<reference evidence="1 2" key="1">
    <citation type="journal article" date="2018" name="Microbiome">
        <title>Fine metagenomic profile of the Mediterranean stratified and mixed water columns revealed by assembly and recruitment.</title>
        <authorList>
            <person name="Haro-Moreno J.M."/>
            <person name="Lopez-Perez M."/>
            <person name="De La Torre J.R."/>
            <person name="Picazo A."/>
            <person name="Camacho A."/>
            <person name="Rodriguez-Valera F."/>
        </authorList>
    </citation>
    <scope>NUCLEOTIDE SEQUENCE [LARGE SCALE GENOMIC DNA]</scope>
    <source>
        <strain evidence="1">MED-G78</strain>
    </source>
</reference>
<dbReference type="Proteomes" id="UP000252915">
    <property type="component" value="Unassembled WGS sequence"/>
</dbReference>